<dbReference type="InterPro" id="IPR055955">
    <property type="entry name" value="DUF7533"/>
</dbReference>
<dbReference type="GeneID" id="73902740"/>
<name>A0ABD5NQY5_9EURY</name>
<protein>
    <submittedName>
        <fullName evidence="2">Uncharacterized protein</fullName>
    </submittedName>
</protein>
<keyword evidence="1" id="KW-0812">Transmembrane</keyword>
<feature type="transmembrane region" description="Helical" evidence="1">
    <location>
        <begin position="33"/>
        <end position="50"/>
    </location>
</feature>
<organism evidence="2 3">
    <name type="scientific">Halovivax cerinus</name>
    <dbReference type="NCBI Taxonomy" id="1487865"/>
    <lineage>
        <taxon>Archaea</taxon>
        <taxon>Methanobacteriati</taxon>
        <taxon>Methanobacteriota</taxon>
        <taxon>Stenosarchaea group</taxon>
        <taxon>Halobacteria</taxon>
        <taxon>Halobacteriales</taxon>
        <taxon>Natrialbaceae</taxon>
        <taxon>Halovivax</taxon>
    </lineage>
</organism>
<evidence type="ECO:0000313" key="2">
    <source>
        <dbReference type="EMBL" id="MFC3958994.1"/>
    </source>
</evidence>
<dbReference type="Proteomes" id="UP001595846">
    <property type="component" value="Unassembled WGS sequence"/>
</dbReference>
<comment type="caution">
    <text evidence="2">The sequence shown here is derived from an EMBL/GenBank/DDBJ whole genome shotgun (WGS) entry which is preliminary data.</text>
</comment>
<keyword evidence="1" id="KW-1133">Transmembrane helix</keyword>
<sequence>MGGIVDTIQLAAVLVFAIPAALAGLDLLLVGGEPLLGGALVFLAVALVWLKRYLTTPTDVPVELASRAEDAITPDDEE</sequence>
<dbReference type="RefSeq" id="WP_256533609.1">
    <property type="nucleotide sequence ID" value="NZ_CP101824.1"/>
</dbReference>
<dbReference type="Pfam" id="PF24377">
    <property type="entry name" value="DUF7533"/>
    <property type="match status" value="1"/>
</dbReference>
<accession>A0ABD5NQY5</accession>
<dbReference type="EMBL" id="JBHSAQ010000010">
    <property type="protein sequence ID" value="MFC3958994.1"/>
    <property type="molecule type" value="Genomic_DNA"/>
</dbReference>
<gene>
    <name evidence="2" type="ORF">ACFOUR_11530</name>
</gene>
<keyword evidence="1" id="KW-0472">Membrane</keyword>
<evidence type="ECO:0000313" key="3">
    <source>
        <dbReference type="Proteomes" id="UP001595846"/>
    </source>
</evidence>
<dbReference type="AlphaFoldDB" id="A0ABD5NQY5"/>
<proteinExistence type="predicted"/>
<reference evidence="2 3" key="1">
    <citation type="journal article" date="2019" name="Int. J. Syst. Evol. Microbiol.">
        <title>The Global Catalogue of Microorganisms (GCM) 10K type strain sequencing project: providing services to taxonomists for standard genome sequencing and annotation.</title>
        <authorList>
            <consortium name="The Broad Institute Genomics Platform"/>
            <consortium name="The Broad Institute Genome Sequencing Center for Infectious Disease"/>
            <person name="Wu L."/>
            <person name="Ma J."/>
        </authorList>
    </citation>
    <scope>NUCLEOTIDE SEQUENCE [LARGE SCALE GENOMIC DNA]</scope>
    <source>
        <strain evidence="2 3">IBRC-M 10256</strain>
    </source>
</reference>
<keyword evidence="3" id="KW-1185">Reference proteome</keyword>
<evidence type="ECO:0000256" key="1">
    <source>
        <dbReference type="SAM" id="Phobius"/>
    </source>
</evidence>